<accession>A0A9W9PNN9</accession>
<feature type="transmembrane region" description="Helical" evidence="7">
    <location>
        <begin position="333"/>
        <end position="352"/>
    </location>
</feature>
<dbReference type="PANTHER" id="PTHR22950">
    <property type="entry name" value="AMINO ACID TRANSPORTER"/>
    <property type="match status" value="1"/>
</dbReference>
<feature type="transmembrane region" description="Helical" evidence="7">
    <location>
        <begin position="215"/>
        <end position="239"/>
    </location>
</feature>
<reference evidence="9" key="1">
    <citation type="submission" date="2022-12" db="EMBL/GenBank/DDBJ databases">
        <authorList>
            <person name="Petersen C."/>
        </authorList>
    </citation>
    <scope>NUCLEOTIDE SEQUENCE</scope>
    <source>
        <strain evidence="9">IBT 21472</strain>
    </source>
</reference>
<evidence type="ECO:0000313" key="10">
    <source>
        <dbReference type="Proteomes" id="UP001147746"/>
    </source>
</evidence>
<keyword evidence="4 7" id="KW-1133">Transmembrane helix</keyword>
<feature type="region of interest" description="Disordered" evidence="6">
    <location>
        <begin position="1"/>
        <end position="33"/>
    </location>
</feature>
<dbReference type="Pfam" id="PF01490">
    <property type="entry name" value="Aa_trans"/>
    <property type="match status" value="1"/>
</dbReference>
<keyword evidence="3 7" id="KW-0812">Transmembrane</keyword>
<feature type="transmembrane region" description="Helical" evidence="7">
    <location>
        <begin position="373"/>
        <end position="394"/>
    </location>
</feature>
<proteinExistence type="inferred from homology"/>
<feature type="compositionally biased region" description="Polar residues" evidence="6">
    <location>
        <begin position="1"/>
        <end position="13"/>
    </location>
</feature>
<dbReference type="InterPro" id="IPR013057">
    <property type="entry name" value="AA_transpt_TM"/>
</dbReference>
<comment type="caution">
    <text evidence="9">The sequence shown here is derived from an EMBL/GenBank/DDBJ whole genome shotgun (WGS) entry which is preliminary data.</text>
</comment>
<comment type="similarity">
    <text evidence="2">Belongs to the amino acid/polyamine transporter 2 family.</text>
</comment>
<feature type="transmembrane region" description="Helical" evidence="7">
    <location>
        <begin position="192"/>
        <end position="208"/>
    </location>
</feature>
<keyword evidence="10" id="KW-1185">Reference proteome</keyword>
<protein>
    <recommendedName>
        <fullName evidence="8">Amino acid transporter transmembrane domain-containing protein</fullName>
    </recommendedName>
</protein>
<gene>
    <name evidence="9" type="ORF">N7476_009614</name>
</gene>
<feature type="transmembrane region" description="Helical" evidence="7">
    <location>
        <begin position="164"/>
        <end position="186"/>
    </location>
</feature>
<evidence type="ECO:0000256" key="4">
    <source>
        <dbReference type="ARBA" id="ARBA00022989"/>
    </source>
</evidence>
<evidence type="ECO:0000256" key="3">
    <source>
        <dbReference type="ARBA" id="ARBA00022692"/>
    </source>
</evidence>
<comment type="subcellular location">
    <subcellularLocation>
        <location evidence="1">Membrane</location>
        <topology evidence="1">Multi-pass membrane protein</topology>
    </subcellularLocation>
</comment>
<name>A0A9W9PNN9_9EURO</name>
<dbReference type="AlphaFoldDB" id="A0A9W9PNN9"/>
<dbReference type="Proteomes" id="UP001147746">
    <property type="component" value="Unassembled WGS sequence"/>
</dbReference>
<feature type="transmembrane region" description="Helical" evidence="7">
    <location>
        <begin position="406"/>
        <end position="427"/>
    </location>
</feature>
<feature type="transmembrane region" description="Helical" evidence="7">
    <location>
        <begin position="107"/>
        <end position="126"/>
    </location>
</feature>
<evidence type="ECO:0000256" key="7">
    <source>
        <dbReference type="SAM" id="Phobius"/>
    </source>
</evidence>
<sequence length="483" mass="52826">MAQSYQSPNFDTSADSKRERALGASENHGVSHEYEDPFGDEEFAEAMWHEYVALCLTSKFPAQESDEFNAYLHTSYDCGDNLFGNSVTTLGRSDSWTGRVSWTSPRAVILIAGLGLLATYTGYVIGQFKLRYPHVHSMGDAGEIMFGTFGWGRFGREFLGTAQLLFLVFIMGSHILTFTVMMNTLTDHGTCSIVFGVVGLIISFIFALPRTLRKVSWFSFASFISILSALLITMIAIAIQRPGDGHVDATTKISAATGFLAVTNIVFAYAGHVAFFGFISEMQKPTDYPKTLYMLQATDTILYIIAAVVIYYYGGNDVKSPALSSTSPITAKVAYGIAIPTIVIAGVINGHVAAKYIYVRLFRGSDRMHKRSFVSVGSWVGITLVLWIVAWIIAEAIPVFNNLLSLITALFASWFTYGLSGIFWLFLNRGRYVSSPRKIFLTILNLLIVGIGGCLCGMGLWVSGKAIHDQKSGSSFSCAANTG</sequence>
<organism evidence="9 10">
    <name type="scientific">Penicillium atrosanguineum</name>
    <dbReference type="NCBI Taxonomy" id="1132637"/>
    <lineage>
        <taxon>Eukaryota</taxon>
        <taxon>Fungi</taxon>
        <taxon>Dikarya</taxon>
        <taxon>Ascomycota</taxon>
        <taxon>Pezizomycotina</taxon>
        <taxon>Eurotiomycetes</taxon>
        <taxon>Eurotiomycetidae</taxon>
        <taxon>Eurotiales</taxon>
        <taxon>Aspergillaceae</taxon>
        <taxon>Penicillium</taxon>
    </lineage>
</organism>
<keyword evidence="5 7" id="KW-0472">Membrane</keyword>
<feature type="transmembrane region" description="Helical" evidence="7">
    <location>
        <begin position="439"/>
        <end position="462"/>
    </location>
</feature>
<feature type="transmembrane region" description="Helical" evidence="7">
    <location>
        <begin position="259"/>
        <end position="279"/>
    </location>
</feature>
<dbReference type="PANTHER" id="PTHR22950:SF668">
    <property type="entry name" value="AMINO ACID TRANSPORTER (EUROFUNG)"/>
    <property type="match status" value="1"/>
</dbReference>
<dbReference type="GO" id="GO:0015179">
    <property type="term" value="F:L-amino acid transmembrane transporter activity"/>
    <property type="evidence" value="ECO:0007669"/>
    <property type="project" value="TreeGrafter"/>
</dbReference>
<evidence type="ECO:0000256" key="5">
    <source>
        <dbReference type="ARBA" id="ARBA00023136"/>
    </source>
</evidence>
<evidence type="ECO:0000259" key="8">
    <source>
        <dbReference type="Pfam" id="PF01490"/>
    </source>
</evidence>
<evidence type="ECO:0000256" key="1">
    <source>
        <dbReference type="ARBA" id="ARBA00004141"/>
    </source>
</evidence>
<evidence type="ECO:0000256" key="6">
    <source>
        <dbReference type="SAM" id="MobiDB-lite"/>
    </source>
</evidence>
<feature type="transmembrane region" description="Helical" evidence="7">
    <location>
        <begin position="291"/>
        <end position="313"/>
    </location>
</feature>
<evidence type="ECO:0000313" key="9">
    <source>
        <dbReference type="EMBL" id="KAJ5302815.1"/>
    </source>
</evidence>
<dbReference type="FunFam" id="1.20.1740.10:FF:000039">
    <property type="entry name" value="Neutral amino acid transporter (Eurofung)"/>
    <property type="match status" value="1"/>
</dbReference>
<evidence type="ECO:0000256" key="2">
    <source>
        <dbReference type="ARBA" id="ARBA00008066"/>
    </source>
</evidence>
<reference evidence="9" key="2">
    <citation type="journal article" date="2023" name="IMA Fungus">
        <title>Comparative genomic study of the Penicillium genus elucidates a diverse pangenome and 15 lateral gene transfer events.</title>
        <authorList>
            <person name="Petersen C."/>
            <person name="Sorensen T."/>
            <person name="Nielsen M.R."/>
            <person name="Sondergaard T.E."/>
            <person name="Sorensen J.L."/>
            <person name="Fitzpatrick D.A."/>
            <person name="Frisvad J.C."/>
            <person name="Nielsen K.L."/>
        </authorList>
    </citation>
    <scope>NUCLEOTIDE SEQUENCE</scope>
    <source>
        <strain evidence="9">IBT 21472</strain>
    </source>
</reference>
<dbReference type="EMBL" id="JAPZBO010000009">
    <property type="protein sequence ID" value="KAJ5302815.1"/>
    <property type="molecule type" value="Genomic_DNA"/>
</dbReference>
<feature type="domain" description="Amino acid transporter transmembrane" evidence="8">
    <location>
        <begin position="108"/>
        <end position="462"/>
    </location>
</feature>
<dbReference type="GO" id="GO:0016020">
    <property type="term" value="C:membrane"/>
    <property type="evidence" value="ECO:0007669"/>
    <property type="project" value="UniProtKB-SubCell"/>
</dbReference>